<sequence length="160" mass="17625">MKFLRAVDYSLGWIASLMGAPPPKLQAAALAYRVEEDGALQFLLITSRRTKRWILPKGGIEKGEGTAEAAQREAFEEAGVVGQIHKEPLGIYDGRKYLGAGATRRMRIVVHALQVERLAEDYPEAGQRQVRWMSPDEAATAVDESQLAALIHDAAQKLLD</sequence>
<dbReference type="PROSITE" id="PS00893">
    <property type="entry name" value="NUDIX_BOX"/>
    <property type="match status" value="1"/>
</dbReference>
<dbReference type="PROSITE" id="PS51462">
    <property type="entry name" value="NUDIX"/>
    <property type="match status" value="1"/>
</dbReference>
<dbReference type="CDD" id="cd04666">
    <property type="entry name" value="NUDIX_DIPP2_like_Nudt4"/>
    <property type="match status" value="1"/>
</dbReference>
<dbReference type="GO" id="GO:0046872">
    <property type="term" value="F:metal ion binding"/>
    <property type="evidence" value="ECO:0007669"/>
    <property type="project" value="UniProtKB-KW"/>
</dbReference>
<reference evidence="6 7" key="1">
    <citation type="submission" date="2018-10" db="EMBL/GenBank/DDBJ databases">
        <title>Notoacmeibacter sp. M2BS9Y-3-1, whole genome shotgun sequence.</title>
        <authorList>
            <person name="Tuo L."/>
        </authorList>
    </citation>
    <scope>NUCLEOTIDE SEQUENCE [LARGE SCALE GENOMIC DNA]</scope>
    <source>
        <strain evidence="6 7">M2BS9Y-3-1</strain>
    </source>
</reference>
<keyword evidence="2" id="KW-0479">Metal-binding</keyword>
<dbReference type="Pfam" id="PF00293">
    <property type="entry name" value="NUDIX"/>
    <property type="match status" value="1"/>
</dbReference>
<keyword evidence="7" id="KW-1185">Reference proteome</keyword>
<dbReference type="Proteomes" id="UP000281094">
    <property type="component" value="Unassembled WGS sequence"/>
</dbReference>
<evidence type="ECO:0000313" key="6">
    <source>
        <dbReference type="EMBL" id="RLQ88040.1"/>
    </source>
</evidence>
<dbReference type="PANTHER" id="PTHR12629">
    <property type="entry name" value="DIPHOSPHOINOSITOL POLYPHOSPHATE PHOSPHOHYDROLASE"/>
    <property type="match status" value="1"/>
</dbReference>
<dbReference type="GO" id="GO:0005737">
    <property type="term" value="C:cytoplasm"/>
    <property type="evidence" value="ECO:0007669"/>
    <property type="project" value="TreeGrafter"/>
</dbReference>
<comment type="caution">
    <text evidence="6">The sequence shown here is derived from an EMBL/GenBank/DDBJ whole genome shotgun (WGS) entry which is preliminary data.</text>
</comment>
<name>A0A3L7JC38_9HYPH</name>
<dbReference type="AlphaFoldDB" id="A0A3L7JC38"/>
<evidence type="ECO:0000256" key="2">
    <source>
        <dbReference type="ARBA" id="ARBA00022723"/>
    </source>
</evidence>
<keyword evidence="4" id="KW-0460">Magnesium</keyword>
<evidence type="ECO:0000259" key="5">
    <source>
        <dbReference type="PROSITE" id="PS51462"/>
    </source>
</evidence>
<dbReference type="InterPro" id="IPR015797">
    <property type="entry name" value="NUDIX_hydrolase-like_dom_sf"/>
</dbReference>
<dbReference type="EMBL" id="RCWN01000001">
    <property type="protein sequence ID" value="RLQ88040.1"/>
    <property type="molecule type" value="Genomic_DNA"/>
</dbReference>
<accession>A0A3L7JC38</accession>
<dbReference type="RefSeq" id="WP_121645005.1">
    <property type="nucleotide sequence ID" value="NZ_RCWN01000001.1"/>
</dbReference>
<evidence type="ECO:0000256" key="4">
    <source>
        <dbReference type="ARBA" id="ARBA00022842"/>
    </source>
</evidence>
<protein>
    <submittedName>
        <fullName evidence="6">NUDIX domain-containing protein</fullName>
    </submittedName>
</protein>
<organism evidence="6 7">
    <name type="scientific">Notoacmeibacter ruber</name>
    <dbReference type="NCBI Taxonomy" id="2670375"/>
    <lineage>
        <taxon>Bacteria</taxon>
        <taxon>Pseudomonadati</taxon>
        <taxon>Pseudomonadota</taxon>
        <taxon>Alphaproteobacteria</taxon>
        <taxon>Hyphomicrobiales</taxon>
        <taxon>Notoacmeibacteraceae</taxon>
        <taxon>Notoacmeibacter</taxon>
    </lineage>
</organism>
<dbReference type="SUPFAM" id="SSF55811">
    <property type="entry name" value="Nudix"/>
    <property type="match status" value="1"/>
</dbReference>
<feature type="domain" description="Nudix hydrolase" evidence="5">
    <location>
        <begin position="24"/>
        <end position="160"/>
    </location>
</feature>
<dbReference type="GO" id="GO:0016462">
    <property type="term" value="F:pyrophosphatase activity"/>
    <property type="evidence" value="ECO:0007669"/>
    <property type="project" value="InterPro"/>
</dbReference>
<dbReference type="InterPro" id="IPR047198">
    <property type="entry name" value="DDP-like_NUDIX"/>
</dbReference>
<evidence type="ECO:0000256" key="1">
    <source>
        <dbReference type="ARBA" id="ARBA00001946"/>
    </source>
</evidence>
<dbReference type="InterPro" id="IPR020084">
    <property type="entry name" value="NUDIX_hydrolase_CS"/>
</dbReference>
<dbReference type="InterPro" id="IPR000086">
    <property type="entry name" value="NUDIX_hydrolase_dom"/>
</dbReference>
<dbReference type="PANTHER" id="PTHR12629:SF0">
    <property type="entry name" value="DIPHOSPHOINOSITOL-POLYPHOSPHATE DIPHOSPHATASE"/>
    <property type="match status" value="1"/>
</dbReference>
<keyword evidence="3" id="KW-0378">Hydrolase</keyword>
<evidence type="ECO:0000313" key="7">
    <source>
        <dbReference type="Proteomes" id="UP000281094"/>
    </source>
</evidence>
<proteinExistence type="predicted"/>
<evidence type="ECO:0000256" key="3">
    <source>
        <dbReference type="ARBA" id="ARBA00022801"/>
    </source>
</evidence>
<dbReference type="Gene3D" id="3.90.79.10">
    <property type="entry name" value="Nucleoside Triphosphate Pyrophosphohydrolase"/>
    <property type="match status" value="1"/>
</dbReference>
<gene>
    <name evidence="6" type="ORF">D8780_07310</name>
</gene>
<comment type="cofactor">
    <cofactor evidence="1">
        <name>Mg(2+)</name>
        <dbReference type="ChEBI" id="CHEBI:18420"/>
    </cofactor>
</comment>